<comment type="caution">
    <text evidence="2">The sequence shown here is derived from an EMBL/GenBank/DDBJ whole genome shotgun (WGS) entry which is preliminary data.</text>
</comment>
<name>A0A5B7EDE7_PORTR</name>
<evidence type="ECO:0000256" key="1">
    <source>
        <dbReference type="SAM" id="MobiDB-lite"/>
    </source>
</evidence>
<accession>A0A5B7EDE7</accession>
<organism evidence="2 3">
    <name type="scientific">Portunus trituberculatus</name>
    <name type="common">Swimming crab</name>
    <name type="synonym">Neptunus trituberculatus</name>
    <dbReference type="NCBI Taxonomy" id="210409"/>
    <lineage>
        <taxon>Eukaryota</taxon>
        <taxon>Metazoa</taxon>
        <taxon>Ecdysozoa</taxon>
        <taxon>Arthropoda</taxon>
        <taxon>Crustacea</taxon>
        <taxon>Multicrustacea</taxon>
        <taxon>Malacostraca</taxon>
        <taxon>Eumalacostraca</taxon>
        <taxon>Eucarida</taxon>
        <taxon>Decapoda</taxon>
        <taxon>Pleocyemata</taxon>
        <taxon>Brachyura</taxon>
        <taxon>Eubrachyura</taxon>
        <taxon>Portunoidea</taxon>
        <taxon>Portunidae</taxon>
        <taxon>Portuninae</taxon>
        <taxon>Portunus</taxon>
    </lineage>
</organism>
<protein>
    <submittedName>
        <fullName evidence="2">Uncharacterized protein</fullName>
    </submittedName>
</protein>
<reference evidence="2 3" key="1">
    <citation type="submission" date="2019-05" db="EMBL/GenBank/DDBJ databases">
        <title>Another draft genome of Portunus trituberculatus and its Hox gene families provides insights of decapod evolution.</title>
        <authorList>
            <person name="Jeong J.-H."/>
            <person name="Song I."/>
            <person name="Kim S."/>
            <person name="Choi T."/>
            <person name="Kim D."/>
            <person name="Ryu S."/>
            <person name="Kim W."/>
        </authorList>
    </citation>
    <scope>NUCLEOTIDE SEQUENCE [LARGE SCALE GENOMIC DNA]</scope>
    <source>
        <tissue evidence="2">Muscle</tissue>
    </source>
</reference>
<sequence>MAQKTRLWKVHERAASHGLTSPRSTSPRPTSPHLTVFPRPCILNENEACHGGKENRVSFMEKTSH</sequence>
<feature type="region of interest" description="Disordered" evidence="1">
    <location>
        <begin position="1"/>
        <end position="34"/>
    </location>
</feature>
<dbReference type="AlphaFoldDB" id="A0A5B7EDE7"/>
<proteinExistence type="predicted"/>
<feature type="compositionally biased region" description="Low complexity" evidence="1">
    <location>
        <begin position="20"/>
        <end position="32"/>
    </location>
</feature>
<keyword evidence="3" id="KW-1185">Reference proteome</keyword>
<gene>
    <name evidence="2" type="ORF">E2C01_024530</name>
</gene>
<evidence type="ECO:0000313" key="3">
    <source>
        <dbReference type="Proteomes" id="UP000324222"/>
    </source>
</evidence>
<dbReference type="EMBL" id="VSRR010002396">
    <property type="protein sequence ID" value="MPC31246.1"/>
    <property type="molecule type" value="Genomic_DNA"/>
</dbReference>
<evidence type="ECO:0000313" key="2">
    <source>
        <dbReference type="EMBL" id="MPC31246.1"/>
    </source>
</evidence>
<dbReference type="Proteomes" id="UP000324222">
    <property type="component" value="Unassembled WGS sequence"/>
</dbReference>